<feature type="transmembrane region" description="Helical" evidence="1">
    <location>
        <begin position="457"/>
        <end position="478"/>
    </location>
</feature>
<evidence type="ECO:0000256" key="1">
    <source>
        <dbReference type="SAM" id="Phobius"/>
    </source>
</evidence>
<feature type="transmembrane region" description="Helical" evidence="1">
    <location>
        <begin position="106"/>
        <end position="126"/>
    </location>
</feature>
<gene>
    <name evidence="3" type="ORF">LuPra_04954</name>
</gene>
<feature type="transmembrane region" description="Helical" evidence="1">
    <location>
        <begin position="187"/>
        <end position="213"/>
    </location>
</feature>
<organism evidence="3 4">
    <name type="scientific">Luteitalea pratensis</name>
    <dbReference type="NCBI Taxonomy" id="1855912"/>
    <lineage>
        <taxon>Bacteria</taxon>
        <taxon>Pseudomonadati</taxon>
        <taxon>Acidobacteriota</taxon>
        <taxon>Vicinamibacteria</taxon>
        <taxon>Vicinamibacterales</taxon>
        <taxon>Vicinamibacteraceae</taxon>
        <taxon>Luteitalea</taxon>
    </lineage>
</organism>
<keyword evidence="2" id="KW-0732">Signal</keyword>
<keyword evidence="4" id="KW-1185">Reference proteome</keyword>
<keyword evidence="1" id="KW-0812">Transmembrane</keyword>
<name>A0A143PTN3_LUTPR</name>
<dbReference type="Proteomes" id="UP000076079">
    <property type="component" value="Chromosome"/>
</dbReference>
<feature type="transmembrane region" description="Helical" evidence="1">
    <location>
        <begin position="133"/>
        <end position="151"/>
    </location>
</feature>
<feature type="signal peptide" evidence="2">
    <location>
        <begin position="1"/>
        <end position="27"/>
    </location>
</feature>
<keyword evidence="1" id="KW-1133">Transmembrane helix</keyword>
<evidence type="ECO:0000256" key="2">
    <source>
        <dbReference type="SAM" id="SignalP"/>
    </source>
</evidence>
<dbReference type="AlphaFoldDB" id="A0A143PTN3"/>
<sequence precursor="true">MVAPQARRRAGLAVVVLLAVVHGSTHAVVRPVYQVSDEVVYLSTVQAATMAGPDSTAERRCLAPPDGRFPQLPATTKPGFLAVTATQLRGACQAGADGASLLWLRLLQAVSLGIIAASAWTLARLLTGRDADAWMAGLLVAAHPIAATHAGAVTPDAWANAFSAIALVSGTRLLLRRSWWGDVPILLASALAAYAWKDTTAFILLLPVLVLVLRTPSASGWQRAAWQRVPLLGAAAALAAAAGLLWFRSPYLAMEGARAGRLSSVSFGQAVLDDLLSQLGSMLASSWTALGNFGASSLLVSPTAASIGFVLLCGGLVGGAWRLTHASRRVSPALVLAWGTCAAMCLIQPSVRQVLLGTQDIHQGRWLLPMLAPGAAVMACGLNGLRMRHGSTALLWTVAVLTAMWLGILETTRYFWYAYPDDLREIALFVRGTRGAVLDDALILSIIRHSAAELPRVVPALCFTLLPLLSAACCWYAARPALRPERSPCPTR</sequence>
<dbReference type="EMBL" id="CP015136">
    <property type="protein sequence ID" value="AMY11696.1"/>
    <property type="molecule type" value="Genomic_DNA"/>
</dbReference>
<feature type="transmembrane region" description="Helical" evidence="1">
    <location>
        <begin position="366"/>
        <end position="385"/>
    </location>
</feature>
<evidence type="ECO:0008006" key="5">
    <source>
        <dbReference type="Google" id="ProtNLM"/>
    </source>
</evidence>
<feature type="chain" id="PRO_5007511937" description="Glycosyltransferase RgtA/B/C/D-like domain-containing protein" evidence="2">
    <location>
        <begin position="28"/>
        <end position="492"/>
    </location>
</feature>
<dbReference type="KEGG" id="abac:LuPra_04954"/>
<feature type="transmembrane region" description="Helical" evidence="1">
    <location>
        <begin position="225"/>
        <end position="247"/>
    </location>
</feature>
<dbReference type="STRING" id="1855912.LuPra_04954"/>
<evidence type="ECO:0000313" key="4">
    <source>
        <dbReference type="Proteomes" id="UP000076079"/>
    </source>
</evidence>
<feature type="transmembrane region" description="Helical" evidence="1">
    <location>
        <begin position="299"/>
        <end position="321"/>
    </location>
</feature>
<feature type="transmembrane region" description="Helical" evidence="1">
    <location>
        <begin position="333"/>
        <end position="351"/>
    </location>
</feature>
<keyword evidence="1" id="KW-0472">Membrane</keyword>
<reference evidence="4" key="2">
    <citation type="submission" date="2016-04" db="EMBL/GenBank/DDBJ databases">
        <title>First Complete Genome Sequence of a Subdivision 6 Acidobacterium.</title>
        <authorList>
            <person name="Huang S."/>
            <person name="Vieira S."/>
            <person name="Bunk B."/>
            <person name="Riedel T."/>
            <person name="Sproeer C."/>
            <person name="Overmann J."/>
        </authorList>
    </citation>
    <scope>NUCLEOTIDE SEQUENCE [LARGE SCALE GENOMIC DNA]</scope>
    <source>
        <strain evidence="4">DSM 100886 HEG_-6_39</strain>
    </source>
</reference>
<feature type="transmembrane region" description="Helical" evidence="1">
    <location>
        <begin position="392"/>
        <end position="409"/>
    </location>
</feature>
<protein>
    <recommendedName>
        <fullName evidence="5">Glycosyltransferase RgtA/B/C/D-like domain-containing protein</fullName>
    </recommendedName>
</protein>
<accession>A0A143PTN3</accession>
<feature type="transmembrane region" description="Helical" evidence="1">
    <location>
        <begin position="157"/>
        <end position="175"/>
    </location>
</feature>
<reference evidence="3 4" key="1">
    <citation type="journal article" date="2016" name="Genome Announc.">
        <title>First Complete Genome Sequence of a Subdivision 6 Acidobacterium Strain.</title>
        <authorList>
            <person name="Huang S."/>
            <person name="Vieira S."/>
            <person name="Bunk B."/>
            <person name="Riedel T."/>
            <person name="Sproer C."/>
            <person name="Overmann J."/>
        </authorList>
    </citation>
    <scope>NUCLEOTIDE SEQUENCE [LARGE SCALE GENOMIC DNA]</scope>
    <source>
        <strain evidence="4">DSM 100886 HEG_-6_39</strain>
    </source>
</reference>
<proteinExistence type="predicted"/>
<evidence type="ECO:0000313" key="3">
    <source>
        <dbReference type="EMBL" id="AMY11696.1"/>
    </source>
</evidence>